<dbReference type="RefSeq" id="WP_137608108.1">
    <property type="nucleotide sequence ID" value="NZ_BJDH01000011.1"/>
</dbReference>
<dbReference type="Pfam" id="PF16069">
    <property type="entry name" value="DUF4811"/>
    <property type="match status" value="1"/>
</dbReference>
<proteinExistence type="predicted"/>
<name>A0ABW1UHI3_9LACO</name>
<keyword evidence="1" id="KW-0472">Membrane</keyword>
<dbReference type="InterPro" id="IPR032083">
    <property type="entry name" value="DUF4811"/>
</dbReference>
<organism evidence="2 3">
    <name type="scientific">Lactiplantibacillus daoliensis</name>
    <dbReference type="NCBI Taxonomy" id="2559916"/>
    <lineage>
        <taxon>Bacteria</taxon>
        <taxon>Bacillati</taxon>
        <taxon>Bacillota</taxon>
        <taxon>Bacilli</taxon>
        <taxon>Lactobacillales</taxon>
        <taxon>Lactobacillaceae</taxon>
        <taxon>Lactiplantibacillus</taxon>
    </lineage>
</organism>
<evidence type="ECO:0000313" key="2">
    <source>
        <dbReference type="EMBL" id="MFC6295540.1"/>
    </source>
</evidence>
<dbReference type="Proteomes" id="UP001596227">
    <property type="component" value="Unassembled WGS sequence"/>
</dbReference>
<keyword evidence="3" id="KW-1185">Reference proteome</keyword>
<reference evidence="3" key="1">
    <citation type="journal article" date="2019" name="Int. J. Syst. Evol. Microbiol.">
        <title>The Global Catalogue of Microorganisms (GCM) 10K type strain sequencing project: providing services to taxonomists for standard genome sequencing and annotation.</title>
        <authorList>
            <consortium name="The Broad Institute Genomics Platform"/>
            <consortium name="The Broad Institute Genome Sequencing Center for Infectious Disease"/>
            <person name="Wu L."/>
            <person name="Ma J."/>
        </authorList>
    </citation>
    <scope>NUCLEOTIDE SEQUENCE [LARGE SCALE GENOMIC DNA]</scope>
    <source>
        <strain evidence="3">CCM 8934</strain>
    </source>
</reference>
<evidence type="ECO:0000313" key="3">
    <source>
        <dbReference type="Proteomes" id="UP001596227"/>
    </source>
</evidence>
<sequence>MIISLLILATFVYAGVMVFMPNSFKRTLLIAVSFIVIAGSLSALVLNDNYHWGMRQVSTTRTETLRPLQSKQRALGIKHLGTGTERVILYRTTASAKVQKTTTAATTTKLATGSTAHVKTTTTRWVYRNQTTKVLFNLGKTNHQFASRHYTFVLPIKWHSMTIKTTK</sequence>
<dbReference type="EMBL" id="JBHSSB010000029">
    <property type="protein sequence ID" value="MFC6295540.1"/>
    <property type="molecule type" value="Genomic_DNA"/>
</dbReference>
<comment type="caution">
    <text evidence="2">The sequence shown here is derived from an EMBL/GenBank/DDBJ whole genome shotgun (WGS) entry which is preliminary data.</text>
</comment>
<keyword evidence="1" id="KW-1133">Transmembrane helix</keyword>
<protein>
    <submittedName>
        <fullName evidence="2">DUF4811 domain-containing protein</fullName>
    </submittedName>
</protein>
<feature type="transmembrane region" description="Helical" evidence="1">
    <location>
        <begin position="24"/>
        <end position="46"/>
    </location>
</feature>
<accession>A0ABW1UHI3</accession>
<keyword evidence="1" id="KW-0812">Transmembrane</keyword>
<evidence type="ECO:0000256" key="1">
    <source>
        <dbReference type="SAM" id="Phobius"/>
    </source>
</evidence>
<gene>
    <name evidence="2" type="ORF">ACFQH1_10055</name>
</gene>